<evidence type="ECO:0000313" key="7">
    <source>
        <dbReference type="EMBL" id="PRP65805.1"/>
    </source>
</evidence>
<dbReference type="Gene3D" id="3.10.50.40">
    <property type="match status" value="1"/>
</dbReference>
<name>A0A2S9WQQ2_9FLAO</name>
<dbReference type="PROSITE" id="PS51257">
    <property type="entry name" value="PROKAR_LIPOPROTEIN"/>
    <property type="match status" value="1"/>
</dbReference>
<dbReference type="SUPFAM" id="SSF54534">
    <property type="entry name" value="FKBP-like"/>
    <property type="match status" value="1"/>
</dbReference>
<evidence type="ECO:0000259" key="6">
    <source>
        <dbReference type="PROSITE" id="PS50059"/>
    </source>
</evidence>
<dbReference type="GO" id="GO:0003755">
    <property type="term" value="F:peptidyl-prolyl cis-trans isomerase activity"/>
    <property type="evidence" value="ECO:0007669"/>
    <property type="project" value="UniProtKB-UniRule"/>
</dbReference>
<dbReference type="EMBL" id="MQUC01000003">
    <property type="protein sequence ID" value="PRP65805.1"/>
    <property type="molecule type" value="Genomic_DNA"/>
</dbReference>
<accession>A0A2S9WQQ2</accession>
<keyword evidence="3 4" id="KW-0413">Isomerase</keyword>
<evidence type="ECO:0000256" key="5">
    <source>
        <dbReference type="SAM" id="MobiDB-lite"/>
    </source>
</evidence>
<sequence length="315" mass="34650">MNYLKKIGCIAFIAAILISCGSDDDDVTIEIRDPQEVYEEDLAEITTFLQTHFYNQDEFENTPDGEDFQIVFDTIAGDNSDRIPLSEQVTSRTLRRDDIDYQVFVLNVRQGSGDRQPTFADSTLVTYTGSLLNGSVFDTSVNPVWLDLPGSSTTFGVVDGFAAGIEGFNDATTTIANPDGTVSFRNGGIGAMFIPSGLGYFSSSPVGIPPYSPLIFTFQLRRVKFTDHDGDGILSIYEDLNGDKDLRSAGFLDNTDRDFNQNRLPLYNYIDRDDDGDGILTKDENPDPNGDGNPNDALDTDGDGIPDYLDNRTEV</sequence>
<dbReference type="Proteomes" id="UP000239532">
    <property type="component" value="Unassembled WGS sequence"/>
</dbReference>
<dbReference type="AlphaFoldDB" id="A0A2S9WQQ2"/>
<feature type="domain" description="PPIase FKBP-type" evidence="6">
    <location>
        <begin position="120"/>
        <end position="224"/>
    </location>
</feature>
<evidence type="ECO:0000256" key="1">
    <source>
        <dbReference type="ARBA" id="ARBA00000971"/>
    </source>
</evidence>
<evidence type="ECO:0000256" key="4">
    <source>
        <dbReference type="RuleBase" id="RU003915"/>
    </source>
</evidence>
<keyword evidence="2 3" id="KW-0697">Rotamase</keyword>
<dbReference type="RefSeq" id="WP_105981672.1">
    <property type="nucleotide sequence ID" value="NZ_MQUC01000003.1"/>
</dbReference>
<proteinExistence type="inferred from homology"/>
<comment type="similarity">
    <text evidence="4">Belongs to the FKBP-type PPIase family.</text>
</comment>
<feature type="compositionally biased region" description="Low complexity" evidence="5">
    <location>
        <begin position="287"/>
        <end position="296"/>
    </location>
</feature>
<dbReference type="Pfam" id="PF00254">
    <property type="entry name" value="FKBP_C"/>
    <property type="match status" value="1"/>
</dbReference>
<feature type="region of interest" description="Disordered" evidence="5">
    <location>
        <begin position="275"/>
        <end position="315"/>
    </location>
</feature>
<organism evidence="7 8">
    <name type="scientific">Nonlabens agnitus</name>
    <dbReference type="NCBI Taxonomy" id="870484"/>
    <lineage>
        <taxon>Bacteria</taxon>
        <taxon>Pseudomonadati</taxon>
        <taxon>Bacteroidota</taxon>
        <taxon>Flavobacteriia</taxon>
        <taxon>Flavobacteriales</taxon>
        <taxon>Flavobacteriaceae</taxon>
        <taxon>Nonlabens</taxon>
    </lineage>
</organism>
<reference evidence="7 8" key="1">
    <citation type="submission" date="2016-11" db="EMBL/GenBank/DDBJ databases">
        <title>Trade-off between light-utilization and light-protection in marine flavobacteria.</title>
        <authorList>
            <person name="Kumagai Y."/>
        </authorList>
    </citation>
    <scope>NUCLEOTIDE SEQUENCE [LARGE SCALE GENOMIC DNA]</scope>
    <source>
        <strain evidence="7 8">JCM 17109</strain>
    </source>
</reference>
<gene>
    <name evidence="7" type="ORF">BST86_01220</name>
</gene>
<dbReference type="InterPro" id="IPR046357">
    <property type="entry name" value="PPIase_dom_sf"/>
</dbReference>
<comment type="catalytic activity">
    <reaction evidence="1 3 4">
        <text>[protein]-peptidylproline (omega=180) = [protein]-peptidylproline (omega=0)</text>
        <dbReference type="Rhea" id="RHEA:16237"/>
        <dbReference type="Rhea" id="RHEA-COMP:10747"/>
        <dbReference type="Rhea" id="RHEA-COMP:10748"/>
        <dbReference type="ChEBI" id="CHEBI:83833"/>
        <dbReference type="ChEBI" id="CHEBI:83834"/>
        <dbReference type="EC" id="5.2.1.8"/>
    </reaction>
</comment>
<dbReference type="OrthoDB" id="1424215at2"/>
<comment type="caution">
    <text evidence="7">The sequence shown here is derived from an EMBL/GenBank/DDBJ whole genome shotgun (WGS) entry which is preliminary data.</text>
</comment>
<keyword evidence="8" id="KW-1185">Reference proteome</keyword>
<evidence type="ECO:0000256" key="2">
    <source>
        <dbReference type="ARBA" id="ARBA00023110"/>
    </source>
</evidence>
<dbReference type="PROSITE" id="PS50059">
    <property type="entry name" value="FKBP_PPIASE"/>
    <property type="match status" value="1"/>
</dbReference>
<evidence type="ECO:0000313" key="8">
    <source>
        <dbReference type="Proteomes" id="UP000239532"/>
    </source>
</evidence>
<dbReference type="EC" id="5.2.1.8" evidence="4"/>
<protein>
    <recommendedName>
        <fullName evidence="4">Peptidyl-prolyl cis-trans isomerase</fullName>
        <ecNumber evidence="4">5.2.1.8</ecNumber>
    </recommendedName>
</protein>
<dbReference type="InterPro" id="IPR001179">
    <property type="entry name" value="PPIase_FKBP_dom"/>
</dbReference>
<evidence type="ECO:0000256" key="3">
    <source>
        <dbReference type="PROSITE-ProRule" id="PRU00277"/>
    </source>
</evidence>